<dbReference type="Proteomes" id="UP000002985">
    <property type="component" value="Unassembled WGS sequence"/>
</dbReference>
<proteinExistence type="predicted"/>
<reference evidence="1 2" key="1">
    <citation type="journal article" date="2012" name="FEBS Lett.">
        <title>Anammox organism KSU-1 expresses a NirK-type copper-containing nitrite reductase instead of a NirS-type with cytochrome cd1.</title>
        <authorList>
            <person name="Hira D."/>
            <person name="Toh H."/>
            <person name="Migita C.T."/>
            <person name="Okubo H."/>
            <person name="Nishiyama T."/>
            <person name="Hattori M."/>
            <person name="Furukawa K."/>
            <person name="Fujii T."/>
        </authorList>
    </citation>
    <scope>NUCLEOTIDE SEQUENCE [LARGE SCALE GENOMIC DNA]</scope>
</reference>
<organism evidence="1 2">
    <name type="scientific">Candidatus Jettenia caeni</name>
    <dbReference type="NCBI Taxonomy" id="247490"/>
    <lineage>
        <taxon>Bacteria</taxon>
        <taxon>Pseudomonadati</taxon>
        <taxon>Planctomycetota</taxon>
        <taxon>Candidatus Brocadiia</taxon>
        <taxon>Candidatus Brocadiales</taxon>
        <taxon>Candidatus Brocadiaceae</taxon>
        <taxon>Candidatus Jettenia</taxon>
    </lineage>
</organism>
<comment type="caution">
    <text evidence="1">The sequence shown here is derived from an EMBL/GenBank/DDBJ whole genome shotgun (WGS) entry which is preliminary data.</text>
</comment>
<dbReference type="AlphaFoldDB" id="I3IIJ9"/>
<keyword evidence="2" id="KW-1185">Reference proteome</keyword>
<evidence type="ECO:0000313" key="1">
    <source>
        <dbReference type="EMBL" id="GAB61544.1"/>
    </source>
</evidence>
<name>I3IIJ9_9BACT</name>
<sequence length="69" mass="7797">MSIEKVGNNEVISFVSERGKRINNSCISPFDRAPNPSLSKYSPISSFSQSFIRLPPFSKLILTHIFRIP</sequence>
<protein>
    <submittedName>
        <fullName evidence="1">Uncharacterized protein</fullName>
    </submittedName>
</protein>
<dbReference type="EMBL" id="BAFH01000002">
    <property type="protein sequence ID" value="GAB61544.1"/>
    <property type="molecule type" value="Genomic_DNA"/>
</dbReference>
<evidence type="ECO:0000313" key="2">
    <source>
        <dbReference type="Proteomes" id="UP000002985"/>
    </source>
</evidence>
<gene>
    <name evidence="1" type="ORF">KSU1_B0687</name>
</gene>
<accession>I3IIJ9</accession>